<proteinExistence type="inferred from homology"/>
<keyword evidence="3" id="KW-0812">Transmembrane</keyword>
<evidence type="ECO:0000256" key="1">
    <source>
        <dbReference type="ARBA" id="ARBA00008987"/>
    </source>
</evidence>
<sequence length="173" mass="19220">MNKSKWLKILIPIVIVCVIGGVWLLKNAQVSDTEQVSSNNPDFALHVTDELDLDQLKSYGLPIVIDFGADSCIPCKQMAPVLAELNEEYQGKVIIKFVDVWKYQELAQGYPISLIPTQIFIGADGKPFNPENPADFQMNQFAATENGELAFTTHEGGLTKENFLKIFKAMGVQ</sequence>
<reference evidence="5 6" key="1">
    <citation type="journal article" date="2020" name="mSystems">
        <title>Defining Genomic and Predicted Metabolic Features of the Acetobacterium Genus.</title>
        <authorList>
            <person name="Ross D.E."/>
            <person name="Marshall C.W."/>
            <person name="Gulliver D."/>
            <person name="May H.D."/>
            <person name="Norman R.S."/>
        </authorList>
    </citation>
    <scope>NUCLEOTIDE SEQUENCE [LARGE SCALE GENOMIC DNA]</scope>
    <source>
        <strain evidence="5 6">DSM 8238</strain>
    </source>
</reference>
<keyword evidence="6" id="KW-1185">Reference proteome</keyword>
<keyword evidence="2" id="KW-0676">Redox-active center</keyword>
<evidence type="ECO:0000256" key="3">
    <source>
        <dbReference type="SAM" id="Phobius"/>
    </source>
</evidence>
<comment type="similarity">
    <text evidence="1">Belongs to the thioredoxin family.</text>
</comment>
<feature type="domain" description="Thioredoxin" evidence="4">
    <location>
        <begin position="34"/>
        <end position="172"/>
    </location>
</feature>
<dbReference type="SUPFAM" id="SSF52833">
    <property type="entry name" value="Thioredoxin-like"/>
    <property type="match status" value="1"/>
</dbReference>
<evidence type="ECO:0000313" key="5">
    <source>
        <dbReference type="EMBL" id="MBC3805535.1"/>
    </source>
</evidence>
<dbReference type="Gene3D" id="3.40.30.10">
    <property type="entry name" value="Glutaredoxin"/>
    <property type="match status" value="1"/>
</dbReference>
<evidence type="ECO:0000313" key="6">
    <source>
        <dbReference type="Proteomes" id="UP000603234"/>
    </source>
</evidence>
<dbReference type="Proteomes" id="UP000603234">
    <property type="component" value="Unassembled WGS sequence"/>
</dbReference>
<dbReference type="InterPro" id="IPR036249">
    <property type="entry name" value="Thioredoxin-like_sf"/>
</dbReference>
<dbReference type="EMBL" id="WJBC01000034">
    <property type="protein sequence ID" value="MBC3805535.1"/>
    <property type="molecule type" value="Genomic_DNA"/>
</dbReference>
<protein>
    <submittedName>
        <fullName evidence="5">Thioredoxin</fullName>
    </submittedName>
</protein>
<evidence type="ECO:0000259" key="4">
    <source>
        <dbReference type="PROSITE" id="PS51352"/>
    </source>
</evidence>
<evidence type="ECO:0000256" key="2">
    <source>
        <dbReference type="ARBA" id="ARBA00023284"/>
    </source>
</evidence>
<dbReference type="PANTHER" id="PTHR45663:SF11">
    <property type="entry name" value="GEO12009P1"/>
    <property type="match status" value="1"/>
</dbReference>
<name>A0ABR6WY22_9FIRM</name>
<keyword evidence="3" id="KW-0472">Membrane</keyword>
<dbReference type="CDD" id="cd02947">
    <property type="entry name" value="TRX_family"/>
    <property type="match status" value="1"/>
</dbReference>
<accession>A0ABR6WY22</accession>
<organism evidence="5 6">
    <name type="scientific">Acetobacterium fimetarium</name>
    <dbReference type="NCBI Taxonomy" id="52691"/>
    <lineage>
        <taxon>Bacteria</taxon>
        <taxon>Bacillati</taxon>
        <taxon>Bacillota</taxon>
        <taxon>Clostridia</taxon>
        <taxon>Eubacteriales</taxon>
        <taxon>Eubacteriaceae</taxon>
        <taxon>Acetobacterium</taxon>
    </lineage>
</organism>
<dbReference type="PANTHER" id="PTHR45663">
    <property type="entry name" value="GEO12009P1"/>
    <property type="match status" value="1"/>
</dbReference>
<comment type="caution">
    <text evidence="5">The sequence shown here is derived from an EMBL/GenBank/DDBJ whole genome shotgun (WGS) entry which is preliminary data.</text>
</comment>
<dbReference type="InterPro" id="IPR013766">
    <property type="entry name" value="Thioredoxin_domain"/>
</dbReference>
<keyword evidence="3" id="KW-1133">Transmembrane helix</keyword>
<dbReference type="PROSITE" id="PS51352">
    <property type="entry name" value="THIOREDOXIN_2"/>
    <property type="match status" value="1"/>
</dbReference>
<feature type="transmembrane region" description="Helical" evidence="3">
    <location>
        <begin position="6"/>
        <end position="25"/>
    </location>
</feature>
<dbReference type="Pfam" id="PF00085">
    <property type="entry name" value="Thioredoxin"/>
    <property type="match status" value="1"/>
</dbReference>
<gene>
    <name evidence="5" type="ORF">GH808_14045</name>
</gene>